<name>A0A087ECC5_9BIFI</name>
<feature type="domain" description="EamA" evidence="6">
    <location>
        <begin position="157"/>
        <end position="303"/>
    </location>
</feature>
<dbReference type="EMBL" id="JGZU01000015">
    <property type="protein sequence ID" value="KFJ05426.1"/>
    <property type="molecule type" value="Genomic_DNA"/>
</dbReference>
<evidence type="ECO:0000313" key="8">
    <source>
        <dbReference type="Proteomes" id="UP000029080"/>
    </source>
</evidence>
<dbReference type="SUPFAM" id="SSF103481">
    <property type="entry name" value="Multidrug resistance efflux transporter EmrE"/>
    <property type="match status" value="2"/>
</dbReference>
<organism evidence="7 8">
    <name type="scientific">Bifidobacterium tsurumiense</name>
    <dbReference type="NCBI Taxonomy" id="356829"/>
    <lineage>
        <taxon>Bacteria</taxon>
        <taxon>Bacillati</taxon>
        <taxon>Actinomycetota</taxon>
        <taxon>Actinomycetes</taxon>
        <taxon>Bifidobacteriales</taxon>
        <taxon>Bifidobacteriaceae</taxon>
        <taxon>Bifidobacterium</taxon>
    </lineage>
</organism>
<keyword evidence="8" id="KW-1185">Reference proteome</keyword>
<gene>
    <name evidence="7" type="ORF">BITS_0089</name>
</gene>
<proteinExistence type="inferred from homology"/>
<dbReference type="GO" id="GO:0016020">
    <property type="term" value="C:membrane"/>
    <property type="evidence" value="ECO:0007669"/>
    <property type="project" value="UniProtKB-SubCell"/>
</dbReference>
<comment type="subcellular location">
    <subcellularLocation>
        <location evidence="1">Membrane</location>
        <topology evidence="1">Multi-pass membrane protein</topology>
    </subcellularLocation>
</comment>
<evidence type="ECO:0000256" key="2">
    <source>
        <dbReference type="ARBA" id="ARBA00007362"/>
    </source>
</evidence>
<comment type="caution">
    <text evidence="7">The sequence shown here is derived from an EMBL/GenBank/DDBJ whole genome shotgun (WGS) entry which is preliminary data.</text>
</comment>
<dbReference type="InterPro" id="IPR050638">
    <property type="entry name" value="AA-Vitamin_Transporters"/>
</dbReference>
<sequence length="310" mass="32977">MKQAVADVLNRLPIFVIIVCSGIMIYVATSVAKIAFVQLDPIYAVWYRVGFMTLLLLAWRRPWTRDKRENLPQTARQWLIVSIAGLSITAMNTAFYIAISNMNIGIAVAIEFVGPLTVAVLTGRSWRERVGIAIAASGVVLLAGISLQGPQGGSFLIGLIAILCGGSMWGVYIVTGRRIANRGNPVDTLSVAMTIGWLVQSVFLAAPAISHVIHPKDTATWALAPGGSYAVLGLMFVVALFASFIPALIDQVIMRRASAATFSVMQSVYPATAVAVGLAFGEVPTPVELLGVSLVIIAVIVTFSGDKHPA</sequence>
<dbReference type="eggNOG" id="COG5006">
    <property type="taxonomic scope" value="Bacteria"/>
</dbReference>
<evidence type="ECO:0000256" key="4">
    <source>
        <dbReference type="ARBA" id="ARBA00022989"/>
    </source>
</evidence>
<accession>A0A087ECC5</accession>
<dbReference type="Pfam" id="PF00892">
    <property type="entry name" value="EamA"/>
    <property type="match status" value="2"/>
</dbReference>
<dbReference type="Proteomes" id="UP000029080">
    <property type="component" value="Unassembled WGS sequence"/>
</dbReference>
<protein>
    <submittedName>
        <fullName evidence="7">Threonine and homoserine efflux system</fullName>
    </submittedName>
</protein>
<evidence type="ECO:0000256" key="5">
    <source>
        <dbReference type="ARBA" id="ARBA00023136"/>
    </source>
</evidence>
<keyword evidence="3" id="KW-0812">Transmembrane</keyword>
<evidence type="ECO:0000256" key="3">
    <source>
        <dbReference type="ARBA" id="ARBA00022692"/>
    </source>
</evidence>
<dbReference type="PANTHER" id="PTHR32322">
    <property type="entry name" value="INNER MEMBRANE TRANSPORTER"/>
    <property type="match status" value="1"/>
</dbReference>
<evidence type="ECO:0000256" key="1">
    <source>
        <dbReference type="ARBA" id="ARBA00004141"/>
    </source>
</evidence>
<reference evidence="7 8" key="1">
    <citation type="submission" date="2014-03" db="EMBL/GenBank/DDBJ databases">
        <title>Genomics of Bifidobacteria.</title>
        <authorList>
            <person name="Ventura M."/>
            <person name="Milani C."/>
            <person name="Lugli G.A."/>
        </authorList>
    </citation>
    <scope>NUCLEOTIDE SEQUENCE [LARGE SCALE GENOMIC DNA]</scope>
    <source>
        <strain evidence="7 8">JCM 13495</strain>
    </source>
</reference>
<evidence type="ECO:0000259" key="6">
    <source>
        <dbReference type="Pfam" id="PF00892"/>
    </source>
</evidence>
<comment type="similarity">
    <text evidence="2">Belongs to the EamA transporter family.</text>
</comment>
<keyword evidence="5" id="KW-0472">Membrane</keyword>
<dbReference type="PANTHER" id="PTHR32322:SF2">
    <property type="entry name" value="EAMA DOMAIN-CONTAINING PROTEIN"/>
    <property type="match status" value="1"/>
</dbReference>
<evidence type="ECO:0000313" key="7">
    <source>
        <dbReference type="EMBL" id="KFJ05426.1"/>
    </source>
</evidence>
<feature type="domain" description="EamA" evidence="6">
    <location>
        <begin position="16"/>
        <end position="147"/>
    </location>
</feature>
<dbReference type="RefSeq" id="WP_026641561.1">
    <property type="nucleotide sequence ID" value="NZ_JAXEUP010000024.1"/>
</dbReference>
<dbReference type="InterPro" id="IPR037185">
    <property type="entry name" value="EmrE-like"/>
</dbReference>
<dbReference type="AlphaFoldDB" id="A0A087ECC5"/>
<dbReference type="OrthoDB" id="9815120at2"/>
<keyword evidence="4" id="KW-1133">Transmembrane helix</keyword>
<dbReference type="InterPro" id="IPR000620">
    <property type="entry name" value="EamA_dom"/>
</dbReference>